<proteinExistence type="predicted"/>
<sequence length="169" mass="18910">MIELIMVVFILGIITAIAVPNFVKARETARRGWFQQTARTIGSSLEIFAQTNRGRYPKDGMFYEAPGGDPVKWERDSGMPWFGFSNPSQQPTWYIDYQVHNSPIAPGARYIGLCYSGLRNAPADGNITNNASLWNDYGQGQEIPGDKRLIFIFYPAVPPDRICPDSACN</sequence>
<dbReference type="HOGENOM" id="CLU_1575695_0_0_0"/>
<dbReference type="AlphaFoldDB" id="G2LJC3"/>
<dbReference type="Proteomes" id="UP000006791">
    <property type="component" value="Chromosome 1"/>
</dbReference>
<organism evidence="1 2">
    <name type="scientific">Chloracidobacterium thermophilum (strain B)</name>
    <dbReference type="NCBI Taxonomy" id="981222"/>
    <lineage>
        <taxon>Bacteria</taxon>
        <taxon>Pseudomonadati</taxon>
        <taxon>Acidobacteriota</taxon>
        <taxon>Terriglobia</taxon>
        <taxon>Terriglobales</taxon>
        <taxon>Acidobacteriaceae</taxon>
        <taxon>Chloracidobacterium</taxon>
    </lineage>
</organism>
<dbReference type="EMBL" id="CP002514">
    <property type="protein sequence ID" value="AEP12812.1"/>
    <property type="molecule type" value="Genomic_DNA"/>
</dbReference>
<name>G2LJC3_CHLTF</name>
<reference evidence="1 2" key="1">
    <citation type="journal article" date="2012" name="Environ. Microbiol.">
        <title>Complete genome of Candidatus Chloracidobacterium thermophilum, a chlorophyll-based photoheterotroph belonging to the phylum Acidobacteria.</title>
        <authorList>
            <person name="Garcia Costas A.M."/>
            <person name="Liu Z."/>
            <person name="Tomsho L.P."/>
            <person name="Schuster S.C."/>
            <person name="Ward D.M."/>
            <person name="Bryant D.A."/>
        </authorList>
    </citation>
    <scope>NUCLEOTIDE SEQUENCE [LARGE SCALE GENOMIC DNA]</scope>
    <source>
        <strain evidence="1 2">B</strain>
    </source>
</reference>
<evidence type="ECO:0000313" key="1">
    <source>
        <dbReference type="EMBL" id="AEP12812.1"/>
    </source>
</evidence>
<dbReference type="InterPro" id="IPR045584">
    <property type="entry name" value="Pilin-like"/>
</dbReference>
<gene>
    <name evidence="1" type="ordered locus">Cabther_A2068</name>
</gene>
<dbReference type="SUPFAM" id="SSF54523">
    <property type="entry name" value="Pili subunits"/>
    <property type="match status" value="1"/>
</dbReference>
<dbReference type="Gene3D" id="3.30.700.10">
    <property type="entry name" value="Glycoprotein, Type 4 Pilin"/>
    <property type="match status" value="1"/>
</dbReference>
<keyword evidence="2" id="KW-1185">Reference proteome</keyword>
<evidence type="ECO:0000313" key="2">
    <source>
        <dbReference type="Proteomes" id="UP000006791"/>
    </source>
</evidence>
<protein>
    <submittedName>
        <fullName evidence="1">Type II secretory pathway, pseudopilin PulG</fullName>
    </submittedName>
</protein>
<dbReference type="STRING" id="981222.Cabther_A2068"/>
<accession>G2LJC3</accession>
<dbReference type="KEGG" id="ctm:Cabther_A2068"/>